<sequence>MANCSSGLLGVRVRNTLNFIPVVPLLSRKMKKDLSEIAGWVGPTKKGMGWTLLEISQD</sequence>
<evidence type="ECO:0000313" key="1">
    <source>
        <dbReference type="EMBL" id="KAA0050707.1"/>
    </source>
</evidence>
<proteinExistence type="predicted"/>
<accession>A0A5A7U8J4</accession>
<dbReference type="Proteomes" id="UP000321393">
    <property type="component" value="Unassembled WGS sequence"/>
</dbReference>
<reference evidence="1 2" key="1">
    <citation type="submission" date="2019-08" db="EMBL/GenBank/DDBJ databases">
        <title>Draft genome sequences of two oriental melons (Cucumis melo L. var makuwa).</title>
        <authorList>
            <person name="Kwon S.-Y."/>
        </authorList>
    </citation>
    <scope>NUCLEOTIDE SEQUENCE [LARGE SCALE GENOMIC DNA]</scope>
    <source>
        <strain evidence="2">cv. SW 3</strain>
        <tissue evidence="1">Leaf</tissue>
    </source>
</reference>
<comment type="caution">
    <text evidence="1">The sequence shown here is derived from an EMBL/GenBank/DDBJ whole genome shotgun (WGS) entry which is preliminary data.</text>
</comment>
<dbReference type="EMBL" id="SSTE01011796">
    <property type="protein sequence ID" value="KAA0050707.1"/>
    <property type="molecule type" value="Genomic_DNA"/>
</dbReference>
<organism evidence="1 2">
    <name type="scientific">Cucumis melo var. makuwa</name>
    <name type="common">Oriental melon</name>
    <dbReference type="NCBI Taxonomy" id="1194695"/>
    <lineage>
        <taxon>Eukaryota</taxon>
        <taxon>Viridiplantae</taxon>
        <taxon>Streptophyta</taxon>
        <taxon>Embryophyta</taxon>
        <taxon>Tracheophyta</taxon>
        <taxon>Spermatophyta</taxon>
        <taxon>Magnoliopsida</taxon>
        <taxon>eudicotyledons</taxon>
        <taxon>Gunneridae</taxon>
        <taxon>Pentapetalae</taxon>
        <taxon>rosids</taxon>
        <taxon>fabids</taxon>
        <taxon>Cucurbitales</taxon>
        <taxon>Cucurbitaceae</taxon>
        <taxon>Benincaseae</taxon>
        <taxon>Cucumis</taxon>
    </lineage>
</organism>
<gene>
    <name evidence="1" type="ORF">E6C27_scaffold48863G00120</name>
</gene>
<name>A0A5A7U8J4_CUCMM</name>
<evidence type="ECO:0000313" key="2">
    <source>
        <dbReference type="Proteomes" id="UP000321393"/>
    </source>
</evidence>
<protein>
    <submittedName>
        <fullName evidence="1">Uncharacterized protein</fullName>
    </submittedName>
</protein>
<dbReference type="AlphaFoldDB" id="A0A5A7U8J4"/>
<dbReference type="OrthoDB" id="1747601at2759"/>